<gene>
    <name evidence="1" type="ORF">Rcae01_05690</name>
</gene>
<name>A0ABP9VYJ2_9BACT</name>
<keyword evidence="2" id="KW-1185">Reference proteome</keyword>
<comment type="caution">
    <text evidence="1">The sequence shown here is derived from an EMBL/GenBank/DDBJ whole genome shotgun (WGS) entry which is preliminary data.</text>
</comment>
<evidence type="ECO:0000313" key="1">
    <source>
        <dbReference type="EMBL" id="GAA5510184.1"/>
    </source>
</evidence>
<dbReference type="Proteomes" id="UP001416858">
    <property type="component" value="Unassembled WGS sequence"/>
</dbReference>
<sequence length="56" mass="6103">MIPVALRLPAQQKRVVLVHGALLPVVPALPPVIQTSQDFQHPNILLAADQNNVTLF</sequence>
<proteinExistence type="predicted"/>
<protein>
    <submittedName>
        <fullName evidence="1">Uncharacterized protein</fullName>
    </submittedName>
</protein>
<organism evidence="1 2">
    <name type="scientific">Novipirellula caenicola</name>
    <dbReference type="NCBI Taxonomy" id="1536901"/>
    <lineage>
        <taxon>Bacteria</taxon>
        <taxon>Pseudomonadati</taxon>
        <taxon>Planctomycetota</taxon>
        <taxon>Planctomycetia</taxon>
        <taxon>Pirellulales</taxon>
        <taxon>Pirellulaceae</taxon>
        <taxon>Novipirellula</taxon>
    </lineage>
</organism>
<reference evidence="1 2" key="1">
    <citation type="submission" date="2024-02" db="EMBL/GenBank/DDBJ databases">
        <title>Rhodopirellula caenicola NBRC 110016.</title>
        <authorList>
            <person name="Ichikawa N."/>
            <person name="Katano-Makiyama Y."/>
            <person name="Hidaka K."/>
        </authorList>
    </citation>
    <scope>NUCLEOTIDE SEQUENCE [LARGE SCALE GENOMIC DNA]</scope>
    <source>
        <strain evidence="1 2">NBRC 110016</strain>
    </source>
</reference>
<accession>A0ABP9VYJ2</accession>
<evidence type="ECO:0000313" key="2">
    <source>
        <dbReference type="Proteomes" id="UP001416858"/>
    </source>
</evidence>
<dbReference type="EMBL" id="BAABRO010000019">
    <property type="protein sequence ID" value="GAA5510184.1"/>
    <property type="molecule type" value="Genomic_DNA"/>
</dbReference>